<evidence type="ECO:0000313" key="2">
    <source>
        <dbReference type="EMBL" id="EEP81792.1"/>
    </source>
</evidence>
<sequence length="295" mass="33497">MGWRIDWICPRGQVLSKNFTPEKAITKMRKMLFHRRDIDHHNTLQPKQKEDCEDSSDTSIKTLQQGPKSKCSGPMMVPSEFHLGYFDLTPGLLDMKPVAQVVVQSNASLVRRVPKGMGHSSNALPPNEGHLLLLQLDLCWPKEGHQYPIQAAPHVSHLKDQCVVSLDSTLFLRAEKQPVRIHLFADGAMSVSNFDIVAMSMRGISPRAEAVLLPQQHTDPEVQADIDLLLGEDRGAAWQFIVQWRAAAIEQLKLQYKLWRQMEEGRYGTKVFHLKSTDTHETEDIEIGEWDGFDD</sequence>
<accession>C4JVR5</accession>
<dbReference type="eggNOG" id="ENOG502TA6F">
    <property type="taxonomic scope" value="Eukaryota"/>
</dbReference>
<reference evidence="3" key="1">
    <citation type="journal article" date="2009" name="Genome Res.">
        <title>Comparative genomic analyses of the human fungal pathogens Coccidioides and their relatives.</title>
        <authorList>
            <person name="Sharpton T.J."/>
            <person name="Stajich J.E."/>
            <person name="Rounsley S.D."/>
            <person name="Gardner M.J."/>
            <person name="Wortman J.R."/>
            <person name="Jordar V.S."/>
            <person name="Maiti R."/>
            <person name="Kodira C.D."/>
            <person name="Neafsey D.E."/>
            <person name="Zeng Q."/>
            <person name="Hung C.-Y."/>
            <person name="McMahan C."/>
            <person name="Muszewska A."/>
            <person name="Grynberg M."/>
            <person name="Mandel M.A."/>
            <person name="Kellner E.M."/>
            <person name="Barker B.M."/>
            <person name="Galgiani J.N."/>
            <person name="Orbach M.J."/>
            <person name="Kirkland T.N."/>
            <person name="Cole G.T."/>
            <person name="Henn M.R."/>
            <person name="Birren B.W."/>
            <person name="Taylor J.W."/>
        </authorList>
    </citation>
    <scope>NUCLEOTIDE SEQUENCE [LARGE SCALE GENOMIC DNA]</scope>
    <source>
        <strain evidence="3">UAMH 1704</strain>
    </source>
</reference>
<dbReference type="InParanoid" id="C4JVR5"/>
<feature type="compositionally biased region" description="Basic and acidic residues" evidence="1">
    <location>
        <begin position="40"/>
        <end position="50"/>
    </location>
</feature>
<dbReference type="OrthoDB" id="4461408at2759"/>
<feature type="compositionally biased region" description="Polar residues" evidence="1">
    <location>
        <begin position="57"/>
        <end position="67"/>
    </location>
</feature>
<dbReference type="GeneID" id="8444064"/>
<dbReference type="AlphaFoldDB" id="C4JVR5"/>
<evidence type="ECO:0000313" key="3">
    <source>
        <dbReference type="Proteomes" id="UP000002058"/>
    </source>
</evidence>
<dbReference type="RefSeq" id="XP_002583690.1">
    <property type="nucleotide sequence ID" value="XM_002583644.1"/>
</dbReference>
<gene>
    <name evidence="2" type="ORF">UREG_06657</name>
</gene>
<dbReference type="HOGENOM" id="CLU_943962_0_0_1"/>
<dbReference type="KEGG" id="ure:UREG_06657"/>
<dbReference type="VEuPathDB" id="FungiDB:UREG_06657"/>
<dbReference type="EMBL" id="CH476618">
    <property type="protein sequence ID" value="EEP81792.1"/>
    <property type="molecule type" value="Genomic_DNA"/>
</dbReference>
<dbReference type="Proteomes" id="UP000002058">
    <property type="component" value="Unassembled WGS sequence"/>
</dbReference>
<evidence type="ECO:0000256" key="1">
    <source>
        <dbReference type="SAM" id="MobiDB-lite"/>
    </source>
</evidence>
<protein>
    <submittedName>
        <fullName evidence="2">Uncharacterized protein</fullName>
    </submittedName>
</protein>
<keyword evidence="3" id="KW-1185">Reference proteome</keyword>
<feature type="region of interest" description="Disordered" evidence="1">
    <location>
        <begin position="40"/>
        <end position="71"/>
    </location>
</feature>
<name>C4JVR5_UNCRE</name>
<organism evidence="2 3">
    <name type="scientific">Uncinocarpus reesii (strain UAMH 1704)</name>
    <dbReference type="NCBI Taxonomy" id="336963"/>
    <lineage>
        <taxon>Eukaryota</taxon>
        <taxon>Fungi</taxon>
        <taxon>Dikarya</taxon>
        <taxon>Ascomycota</taxon>
        <taxon>Pezizomycotina</taxon>
        <taxon>Eurotiomycetes</taxon>
        <taxon>Eurotiomycetidae</taxon>
        <taxon>Onygenales</taxon>
        <taxon>Onygenaceae</taxon>
        <taxon>Uncinocarpus</taxon>
    </lineage>
</organism>
<proteinExistence type="predicted"/>